<dbReference type="EMBL" id="HG994370">
    <property type="protein sequence ID" value="CAF2056430.1"/>
    <property type="molecule type" value="Genomic_DNA"/>
</dbReference>
<sequence>MMIMIQNHHKRWEYKQMNRLLVYPILPWAQSDGEAKLKTISEDSATALWATTDSDLLTTSSKPLTTPLPPSPISSMFTEAPWIEDYEEDVETLLSLAGFVFSFYLSTSRDDLDHPFL</sequence>
<evidence type="ECO:0000313" key="1">
    <source>
        <dbReference type="EMBL" id="CAF2056430.1"/>
    </source>
</evidence>
<name>A0A816Q1E8_BRANA</name>
<dbReference type="Proteomes" id="UP001295469">
    <property type="component" value="Chromosome C06"/>
</dbReference>
<dbReference type="AlphaFoldDB" id="A0A816Q1E8"/>
<accession>A0A816Q1E8</accession>
<organism evidence="1">
    <name type="scientific">Brassica napus</name>
    <name type="common">Rape</name>
    <dbReference type="NCBI Taxonomy" id="3708"/>
    <lineage>
        <taxon>Eukaryota</taxon>
        <taxon>Viridiplantae</taxon>
        <taxon>Streptophyta</taxon>
        <taxon>Embryophyta</taxon>
        <taxon>Tracheophyta</taxon>
        <taxon>Spermatophyta</taxon>
        <taxon>Magnoliopsida</taxon>
        <taxon>eudicotyledons</taxon>
        <taxon>Gunneridae</taxon>
        <taxon>Pentapetalae</taxon>
        <taxon>rosids</taxon>
        <taxon>malvids</taxon>
        <taxon>Brassicales</taxon>
        <taxon>Brassicaceae</taxon>
        <taxon>Brassiceae</taxon>
        <taxon>Brassica</taxon>
    </lineage>
</organism>
<dbReference type="SMR" id="A0A816Q1E8"/>
<protein>
    <submittedName>
        <fullName evidence="1">(rape) hypothetical protein</fullName>
    </submittedName>
</protein>
<reference evidence="1" key="1">
    <citation type="submission" date="2021-01" db="EMBL/GenBank/DDBJ databases">
        <authorList>
            <consortium name="Genoscope - CEA"/>
            <person name="William W."/>
        </authorList>
    </citation>
    <scope>NUCLEOTIDE SEQUENCE</scope>
</reference>
<proteinExistence type="predicted"/>
<gene>
    <name evidence="1" type="ORF">DARMORV10_C06P11650.1</name>
</gene>